<dbReference type="STRING" id="766136.BHF68_06970"/>
<feature type="domain" description="Methyltransferase type 11" evidence="2">
    <location>
        <begin position="61"/>
        <end position="159"/>
    </location>
</feature>
<reference evidence="3 4" key="1">
    <citation type="submission" date="2016-09" db="EMBL/GenBank/DDBJ databases">
        <title>Draft genome sequence for the type strain of Desulfuribacillus alkaliarsenatis AHT28, an obligately anaerobic, sulfidogenic bacterium isolated from Russian soda lake sediments.</title>
        <authorList>
            <person name="Abin C.A."/>
            <person name="Hollibaugh J.T."/>
        </authorList>
    </citation>
    <scope>NUCLEOTIDE SEQUENCE [LARGE SCALE GENOMIC DNA]</scope>
    <source>
        <strain evidence="3 4">AHT28</strain>
    </source>
</reference>
<name>A0A1E5G1K4_9FIRM</name>
<dbReference type="PANTHER" id="PTHR44068:SF11">
    <property type="entry name" value="GERANYL DIPHOSPHATE 2-C-METHYLTRANSFERASE"/>
    <property type="match status" value="1"/>
</dbReference>
<sequence>MYVTLCKILNRIFPTPVHPFNLQNEGKQTYAEWQFERGEETIRYFQEFTTVEEMFKDKIVLDIGCGAGGKTLYYTTLGTKYVIGIDPVDKYKEKAEDLAYKKGLHEAVTFITGDAANMPIESNAVDTIIMNDAMEHVDDPIAVLNECYRVLKKGGRLYINFPPYHHPYGAHLSDVIGIPWVHKLFDEQTLINVYKDLVQKYPDAKERIDFRIAQQSDGEEYFSYINKMTLERFERILAIIPFQVLHYKFVPLRSYFKTMAMLPVFQEYFVKMVVCVLEKASTKTSSSLYDQTNQ</sequence>
<dbReference type="InterPro" id="IPR029063">
    <property type="entry name" value="SAM-dependent_MTases_sf"/>
</dbReference>
<evidence type="ECO:0000313" key="3">
    <source>
        <dbReference type="EMBL" id="OEF96799.1"/>
    </source>
</evidence>
<evidence type="ECO:0000256" key="1">
    <source>
        <dbReference type="ARBA" id="ARBA00022679"/>
    </source>
</evidence>
<protein>
    <submittedName>
        <fullName evidence="3">Methyltransferase</fullName>
    </submittedName>
</protein>
<organism evidence="3 4">
    <name type="scientific">Desulfuribacillus alkaliarsenatis</name>
    <dbReference type="NCBI Taxonomy" id="766136"/>
    <lineage>
        <taxon>Bacteria</taxon>
        <taxon>Bacillati</taxon>
        <taxon>Bacillota</taxon>
        <taxon>Desulfuribacillia</taxon>
        <taxon>Desulfuribacillales</taxon>
        <taxon>Desulfuribacillaceae</taxon>
        <taxon>Desulfuribacillus</taxon>
    </lineage>
</organism>
<dbReference type="EMBL" id="MIJE01000030">
    <property type="protein sequence ID" value="OEF96799.1"/>
    <property type="molecule type" value="Genomic_DNA"/>
</dbReference>
<gene>
    <name evidence="3" type="ORF">BHF68_06970</name>
</gene>
<dbReference type="CDD" id="cd02440">
    <property type="entry name" value="AdoMet_MTases"/>
    <property type="match status" value="1"/>
</dbReference>
<keyword evidence="1 3" id="KW-0808">Transferase</keyword>
<keyword evidence="3" id="KW-0489">Methyltransferase</keyword>
<evidence type="ECO:0000259" key="2">
    <source>
        <dbReference type="Pfam" id="PF08241"/>
    </source>
</evidence>
<dbReference type="InterPro" id="IPR013216">
    <property type="entry name" value="Methyltransf_11"/>
</dbReference>
<dbReference type="Proteomes" id="UP000094296">
    <property type="component" value="Unassembled WGS sequence"/>
</dbReference>
<comment type="caution">
    <text evidence="3">The sequence shown here is derived from an EMBL/GenBank/DDBJ whole genome shotgun (WGS) entry which is preliminary data.</text>
</comment>
<evidence type="ECO:0000313" key="4">
    <source>
        <dbReference type="Proteomes" id="UP000094296"/>
    </source>
</evidence>
<dbReference type="AlphaFoldDB" id="A0A1E5G1K4"/>
<dbReference type="PANTHER" id="PTHR44068">
    <property type="entry name" value="ZGC:194242"/>
    <property type="match status" value="1"/>
</dbReference>
<keyword evidence="4" id="KW-1185">Reference proteome</keyword>
<dbReference type="GO" id="GO:0008757">
    <property type="term" value="F:S-adenosylmethionine-dependent methyltransferase activity"/>
    <property type="evidence" value="ECO:0007669"/>
    <property type="project" value="InterPro"/>
</dbReference>
<dbReference type="OrthoDB" id="9810615at2"/>
<dbReference type="InterPro" id="IPR050447">
    <property type="entry name" value="Erg6_SMT_methyltransf"/>
</dbReference>
<dbReference type="RefSeq" id="WP_069643382.1">
    <property type="nucleotide sequence ID" value="NZ_MIJE01000030.1"/>
</dbReference>
<dbReference type="Gene3D" id="3.40.50.150">
    <property type="entry name" value="Vaccinia Virus protein VP39"/>
    <property type="match status" value="1"/>
</dbReference>
<proteinExistence type="predicted"/>
<dbReference type="GO" id="GO:0032259">
    <property type="term" value="P:methylation"/>
    <property type="evidence" value="ECO:0007669"/>
    <property type="project" value="UniProtKB-KW"/>
</dbReference>
<accession>A0A1E5G1K4</accession>
<dbReference type="SUPFAM" id="SSF53335">
    <property type="entry name" value="S-adenosyl-L-methionine-dependent methyltransferases"/>
    <property type="match status" value="1"/>
</dbReference>
<dbReference type="Pfam" id="PF08241">
    <property type="entry name" value="Methyltransf_11"/>
    <property type="match status" value="1"/>
</dbReference>